<dbReference type="EMBL" id="LNZH02000088">
    <property type="protein sequence ID" value="OCB91436.1"/>
    <property type="molecule type" value="Genomic_DNA"/>
</dbReference>
<keyword evidence="4" id="KW-1185">Reference proteome</keyword>
<gene>
    <name evidence="3" type="ORF">A7U60_g1314</name>
</gene>
<evidence type="ECO:0000256" key="1">
    <source>
        <dbReference type="SAM" id="MobiDB-lite"/>
    </source>
</evidence>
<feature type="region of interest" description="Disordered" evidence="1">
    <location>
        <begin position="1321"/>
        <end position="1341"/>
    </location>
</feature>
<dbReference type="Pfam" id="PF17667">
    <property type="entry name" value="Pkinase_fungal"/>
    <property type="match status" value="2"/>
</dbReference>
<accession>A0A9Q5I473</accession>
<feature type="region of interest" description="Disordered" evidence="1">
    <location>
        <begin position="58"/>
        <end position="81"/>
    </location>
</feature>
<feature type="region of interest" description="Disordered" evidence="1">
    <location>
        <begin position="709"/>
        <end position="754"/>
    </location>
</feature>
<feature type="domain" description="Fungal-type protein kinase" evidence="2">
    <location>
        <begin position="1080"/>
        <end position="1504"/>
    </location>
</feature>
<feature type="domain" description="Fungal-type protein kinase" evidence="2">
    <location>
        <begin position="161"/>
        <end position="565"/>
    </location>
</feature>
<dbReference type="OrthoDB" id="5592585at2759"/>
<dbReference type="PANTHER" id="PTHR38248">
    <property type="entry name" value="FUNK1 6"/>
    <property type="match status" value="1"/>
</dbReference>
<evidence type="ECO:0000313" key="3">
    <source>
        <dbReference type="EMBL" id="OCB91436.1"/>
    </source>
</evidence>
<feature type="compositionally biased region" description="Basic residues" evidence="1">
    <location>
        <begin position="58"/>
        <end position="78"/>
    </location>
</feature>
<dbReference type="InterPro" id="IPR040976">
    <property type="entry name" value="Pkinase_fungal"/>
</dbReference>
<sequence>MPSPTGAFDKIPEAPKDEREIYEPLASFFNNAQDSGDGALKPDVCGYDCKDIQYVKPKQKIQKNRKRKRVKRNKRTRTTKGSINDKYVANLGLAETLVEVKKSCDPLCECEDHSHEPLKTTIKKSFFTYDNHKRTAPINEPDSAKIERRNLGQSINYPSAAFSRQHRVFYFSVLVVGTRARFLRWDRASGIATASFDYKQQPEILCAFLWRFHLATPVQRGFDPSVFVASRAEEELFKKLIRQHAALQLNISQMDAKQLDEAVEFHYEEGKVTKIQVYDQSRCTVRAFLVSVPLKSPRSVAGRSTRSYWAVELISPSEGNVCFLKDMWRLDKNTVMEEGCVYTEMREKKVNNICDLEMYGDLPDFSWKGSNNQENYEQDFSQEAVGGCDEPSPQCVAATESNEECSSGFTDAVQYTRTTDYINKPWVCDCLREGLKTRIIKRIHCRLVLTQAGYPLKTLKDSRELFCGSRDALEALDSAYQLCGRIHRDITMENIILYRDKASDRRRGLLIDWEFSTLANVVRDPGEYFRSLTWAFIPARVLRDSDYGHQTHEDDMESLFYVVLYGSLRWLPHNNMKALGSWMHSFFDSFEKDEEGRDIGGVEKRCHQLEQGKNFLKKFEFRNKHIKSFFQNGYKYLGSVNQGLDNGYNKSLWTSDNMRNIFDEACKGLCEMSDTEHDRTENDVSDYFEPPKIFHYGTHTALSCTQEVRYDTHETSRPGKRRAEGRDFRLPETKRSQLNNGNRKDVITSEEPVRRRSERLLRKAEKRQSEAVGLSYETDNKQRATVVSHVTVHLPKTMSLVVSDIRMRDTQKLEELQTSDLLAPSLPSLSIPFEFRLAVPLSSQCPDDPVLPCDVAKEVLDPSCRHHAGFVCSMPRIRPLNKAAIPMDIPAARTSKDPLKGPIQEAEINDIHRYAREGRKMIIGPMPVRSFLDEFLPPAPSHKRIPKTAGAFNKVPLRPKDEREIYKVLIAAIDKDKRCPSINFCTTADSYNVHSPEILHPEVCGYDVSLGPFVQDDDPDERTFKSGFKPSLGSAELFALVRKSGDPFCDSHSHDRYSKSIHKSFFAYENHRYQQQSDFDTGKEEERNLGRSVGCISIACSGQHRVFYFAMLIFGTRARFLRWDRAGGIATASFDYRQRPDLLCEFLWRFHHANPVQRGYDPTVIVASRAEEELFRTCVRRHVALQLSFSDTDSEELDEALALHYENGKVMKMQVYDQKRRSLRYYLVSVPLTSPKSADGRSTRAYWAVEMTKSGEGRVRFLKDVWRIDIGNVKEEGVIYGEMGEDRVVNICDLETFGDVIGYEFIDENNEETVNAYQYDRDDEAPNNSRDLSQSNSSPVGDMGAVAGTVQCTRMNDYISQYWVCECLRDRLCLRVYRHTHCRVVLKQAGYPLRTFNGSRELFGGARDALEALDSAYRQCRRIHRDVSLDNIILYRAEVPQPRRGLLVDWEFSTVVDDAGKAIDGLHTGTWAFMPARILRECDDCHQTQEDDMESLFYVVMYGCLRWLPQRHVTGLGRWMYRFFYDVKPGEDGQASGGAEKFIQQGFSGREFLRKFRFENECIQSFFEIGYKYLATTHVAHKMRSNSVLWTMDKFRELCTLVYDRLSSDESTNCDRTEYDVSDYFPVAYDNLPGTRTCLLAAAIQFHVAHGAERARGKRILEEAEDDADYPSNPEIQESGRRSKRRRCEALDRNGGMSGTDMGQETKRMTRGHKVVDIRSADSDSALGDVSARTYNLRSRRLETGNCTSCQGARRSVRLASKRTSAGSKRMRFG</sequence>
<feature type="compositionally biased region" description="Basic and acidic residues" evidence="1">
    <location>
        <begin position="709"/>
        <end position="735"/>
    </location>
</feature>
<name>A0A9Q5I473_SANBA</name>
<proteinExistence type="predicted"/>
<dbReference type="PANTHER" id="PTHR38248:SF2">
    <property type="entry name" value="FUNK1 11"/>
    <property type="match status" value="1"/>
</dbReference>
<feature type="compositionally biased region" description="Basic and acidic residues" evidence="1">
    <location>
        <begin position="742"/>
        <end position="754"/>
    </location>
</feature>
<dbReference type="Proteomes" id="UP000757232">
    <property type="component" value="Unassembled WGS sequence"/>
</dbReference>
<organism evidence="3 4">
    <name type="scientific">Sanghuangporus baumii</name>
    <name type="common">Phellinus baumii</name>
    <dbReference type="NCBI Taxonomy" id="108892"/>
    <lineage>
        <taxon>Eukaryota</taxon>
        <taxon>Fungi</taxon>
        <taxon>Dikarya</taxon>
        <taxon>Basidiomycota</taxon>
        <taxon>Agaricomycotina</taxon>
        <taxon>Agaricomycetes</taxon>
        <taxon>Hymenochaetales</taxon>
        <taxon>Hymenochaetaceae</taxon>
        <taxon>Sanghuangporus</taxon>
    </lineage>
</organism>
<feature type="region of interest" description="Disordered" evidence="1">
    <location>
        <begin position="1663"/>
        <end position="1711"/>
    </location>
</feature>
<reference evidence="3" key="1">
    <citation type="submission" date="2016-06" db="EMBL/GenBank/DDBJ databases">
        <title>Draft Genome sequence of the fungus Inonotus baumii.</title>
        <authorList>
            <person name="Zhu H."/>
            <person name="Lin W."/>
        </authorList>
    </citation>
    <scope>NUCLEOTIDE SEQUENCE</scope>
    <source>
        <strain evidence="3">821</strain>
    </source>
</reference>
<evidence type="ECO:0000313" key="4">
    <source>
        <dbReference type="Proteomes" id="UP000757232"/>
    </source>
</evidence>
<protein>
    <recommendedName>
        <fullName evidence="2">Fungal-type protein kinase domain-containing protein</fullName>
    </recommendedName>
</protein>
<feature type="compositionally biased region" description="Polar residues" evidence="1">
    <location>
        <begin position="1326"/>
        <end position="1339"/>
    </location>
</feature>
<evidence type="ECO:0000259" key="2">
    <source>
        <dbReference type="Pfam" id="PF17667"/>
    </source>
</evidence>
<dbReference type="Gene3D" id="1.10.510.10">
    <property type="entry name" value="Transferase(Phosphotransferase) domain 1"/>
    <property type="match status" value="2"/>
</dbReference>
<dbReference type="SUPFAM" id="SSF56112">
    <property type="entry name" value="Protein kinase-like (PK-like)"/>
    <property type="match status" value="2"/>
</dbReference>
<comment type="caution">
    <text evidence="3">The sequence shown here is derived from an EMBL/GenBank/DDBJ whole genome shotgun (WGS) entry which is preliminary data.</text>
</comment>
<dbReference type="InterPro" id="IPR011009">
    <property type="entry name" value="Kinase-like_dom_sf"/>
</dbReference>